<accession>A0A8C5TWU9</accession>
<dbReference type="Ensembl" id="ENSMCST00000012704.1">
    <property type="protein sequence ID" value="ENSMCSP00000012383.1"/>
    <property type="gene ID" value="ENSMCSG00000008766.1"/>
</dbReference>
<keyword evidence="2" id="KW-1133">Transmembrane helix</keyword>
<name>A0A8C5TWU9_9PASS</name>
<protein>
    <submittedName>
        <fullName evidence="3">Uncharacterized protein</fullName>
    </submittedName>
</protein>
<organism evidence="3 4">
    <name type="scientific">Malurus cyaneus samueli</name>
    <dbReference type="NCBI Taxonomy" id="2593467"/>
    <lineage>
        <taxon>Eukaryota</taxon>
        <taxon>Metazoa</taxon>
        <taxon>Chordata</taxon>
        <taxon>Craniata</taxon>
        <taxon>Vertebrata</taxon>
        <taxon>Euteleostomi</taxon>
        <taxon>Archelosauria</taxon>
        <taxon>Archosauria</taxon>
        <taxon>Dinosauria</taxon>
        <taxon>Saurischia</taxon>
        <taxon>Theropoda</taxon>
        <taxon>Coelurosauria</taxon>
        <taxon>Aves</taxon>
        <taxon>Neognathae</taxon>
        <taxon>Neoaves</taxon>
        <taxon>Telluraves</taxon>
        <taxon>Australaves</taxon>
        <taxon>Passeriformes</taxon>
        <taxon>Meliphagoidea</taxon>
        <taxon>Maluridae</taxon>
        <taxon>Malurus</taxon>
    </lineage>
</organism>
<feature type="region of interest" description="Disordered" evidence="1">
    <location>
        <begin position="18"/>
        <end position="65"/>
    </location>
</feature>
<feature type="transmembrane region" description="Helical" evidence="2">
    <location>
        <begin position="71"/>
        <end position="90"/>
    </location>
</feature>
<evidence type="ECO:0000313" key="4">
    <source>
        <dbReference type="Proteomes" id="UP000694560"/>
    </source>
</evidence>
<dbReference type="Proteomes" id="UP000694560">
    <property type="component" value="Unplaced"/>
</dbReference>
<feature type="compositionally biased region" description="Low complexity" evidence="1">
    <location>
        <begin position="51"/>
        <end position="65"/>
    </location>
</feature>
<keyword evidence="4" id="KW-1185">Reference proteome</keyword>
<proteinExistence type="predicted"/>
<reference evidence="3" key="1">
    <citation type="submission" date="2025-08" db="UniProtKB">
        <authorList>
            <consortium name="Ensembl"/>
        </authorList>
    </citation>
    <scope>IDENTIFICATION</scope>
</reference>
<evidence type="ECO:0000256" key="2">
    <source>
        <dbReference type="SAM" id="Phobius"/>
    </source>
</evidence>
<reference evidence="3" key="2">
    <citation type="submission" date="2025-09" db="UniProtKB">
        <authorList>
            <consortium name="Ensembl"/>
        </authorList>
    </citation>
    <scope>IDENTIFICATION</scope>
</reference>
<keyword evidence="2" id="KW-0472">Membrane</keyword>
<feature type="compositionally biased region" description="Low complexity" evidence="1">
    <location>
        <begin position="33"/>
        <end position="43"/>
    </location>
</feature>
<keyword evidence="2" id="KW-0812">Transmembrane</keyword>
<evidence type="ECO:0000313" key="3">
    <source>
        <dbReference type="Ensembl" id="ENSMCSP00000012383.1"/>
    </source>
</evidence>
<sequence>MLWKLADNVKYEEDCEVRARGEGSPLGKGGPARGARGSAAPGPRCAPAPLAPSAAASPPGAAAGPARRAPLCFILFPLEVRIFSIFFFFFF</sequence>
<evidence type="ECO:0000256" key="1">
    <source>
        <dbReference type="SAM" id="MobiDB-lite"/>
    </source>
</evidence>
<dbReference type="AlphaFoldDB" id="A0A8C5TWU9"/>